<feature type="region of interest" description="Disordered" evidence="3">
    <location>
        <begin position="1"/>
        <end position="170"/>
    </location>
</feature>
<feature type="domain" description="Rho-GAP" evidence="4">
    <location>
        <begin position="176"/>
        <end position="364"/>
    </location>
</feature>
<feature type="compositionally biased region" description="Basic and acidic residues" evidence="3">
    <location>
        <begin position="1"/>
        <end position="16"/>
    </location>
</feature>
<dbReference type="GO" id="GO:0005096">
    <property type="term" value="F:GTPase activator activity"/>
    <property type="evidence" value="ECO:0007669"/>
    <property type="project" value="UniProtKB-KW"/>
</dbReference>
<dbReference type="InterPro" id="IPR049041">
    <property type="entry name" value="RalBP1-like_Ral-bd"/>
</dbReference>
<dbReference type="InterPro" id="IPR008936">
    <property type="entry name" value="Rho_GTPase_activation_prot"/>
</dbReference>
<proteinExistence type="predicted"/>
<feature type="compositionally biased region" description="Basic and acidic residues" evidence="3">
    <location>
        <begin position="444"/>
        <end position="484"/>
    </location>
</feature>
<dbReference type="SUPFAM" id="SSF48350">
    <property type="entry name" value="GTPase activation domain, GAP"/>
    <property type="match status" value="1"/>
</dbReference>
<dbReference type="Pfam" id="PF20924">
    <property type="entry name" value="RLIP76_Ral-bd"/>
    <property type="match status" value="1"/>
</dbReference>
<feature type="compositionally biased region" description="Polar residues" evidence="3">
    <location>
        <begin position="577"/>
        <end position="587"/>
    </location>
</feature>
<evidence type="ECO:0000256" key="1">
    <source>
        <dbReference type="ARBA" id="ARBA00022468"/>
    </source>
</evidence>
<sequence>MLKKMDFESPDVEKDFPGLYASESSRRSDSDYGEGGDVVGKKDLLRSKKKDKNKDKGYAALGGDSSGDEMDVTDTKSPLKPFKTKSFKFLHKKEKDKEDKEREKEDRRDDKKRDDKKKEKEEKKKEKEDKKKEKDRKKEKDERKKEKEEKKKHKKDKKRKQDEPQEEEEEIPIFGIPLSLAIERCPSHDGIQLPVIVCDCIDYIEEHGLHCEGIYRLSGVKSKVQALKRQYNTGDPVKLVDIEPHVVASLLKLFLRELPEPVLTVDMMPHFEDVAMIPNPNERAEAMRQLIDRLPTANRLLLQYMFKHMGHIIAREKDTKMTYQNVSIVLSPTMQISHRVLNVLFLNHEKLFGSVHIKRYVPPIRSSGGERTIEELGSSAEIDAEIRKQESLLCSLHAQVTAGCITRRKEERLWEAQRIVTLLKRKLRTAQKKEEDLQRVKHTLEERIEDSTEESTREDSKEDSKDDTWQERESTSEESHKESEVDKDEDNLDKNISDLSKADNSDSEKISDEILPVSQTKTENSNITVVSVSVEIHGNEKDYNMESPSEEICSEKSDSIDENSIVPPPIPPHGVLPTSSSATSTNIPALPKPVSARAERSKLVAAAAQQHTGTKKRPGLTKSEVFGDALNSERLYKTEQHERRNYSLVCQGPSKVGSSDGLSSCSEEVTQTLIRPEMKRLAVNKMPLRETRSLDDSQTKGDAELLSMLEEEATVNAEHEELVCMNHELMRKLEAERTEITRLKEEIQEMQTLYGYRTYSYDSSESEGSESEGESDTEEEMISQLESINKSNNILQSNSVALSKRIQEEREAVVRLRVLLQRAHCRTLQPNLQQ</sequence>
<keyword evidence="6" id="KW-1185">Reference proteome</keyword>
<organism evidence="5 6">
    <name type="scientific">Meganyctiphanes norvegica</name>
    <name type="common">Northern krill</name>
    <name type="synonym">Thysanopoda norvegica</name>
    <dbReference type="NCBI Taxonomy" id="48144"/>
    <lineage>
        <taxon>Eukaryota</taxon>
        <taxon>Metazoa</taxon>
        <taxon>Ecdysozoa</taxon>
        <taxon>Arthropoda</taxon>
        <taxon>Crustacea</taxon>
        <taxon>Multicrustacea</taxon>
        <taxon>Malacostraca</taxon>
        <taxon>Eumalacostraca</taxon>
        <taxon>Eucarida</taxon>
        <taxon>Euphausiacea</taxon>
        <taxon>Euphausiidae</taxon>
        <taxon>Meganyctiphanes</taxon>
    </lineage>
</organism>
<feature type="compositionally biased region" description="Polar residues" evidence="3">
    <location>
        <begin position="517"/>
        <end position="528"/>
    </location>
</feature>
<dbReference type="GO" id="GO:0007264">
    <property type="term" value="P:small GTPase-mediated signal transduction"/>
    <property type="evidence" value="ECO:0007669"/>
    <property type="project" value="InterPro"/>
</dbReference>
<dbReference type="SMART" id="SM00324">
    <property type="entry name" value="RhoGAP"/>
    <property type="match status" value="1"/>
</dbReference>
<dbReference type="EMBL" id="CAXKWB010003434">
    <property type="protein sequence ID" value="CAL4069237.1"/>
    <property type="molecule type" value="Genomic_DNA"/>
</dbReference>
<evidence type="ECO:0000313" key="5">
    <source>
        <dbReference type="EMBL" id="CAL4069237.1"/>
    </source>
</evidence>
<evidence type="ECO:0000313" key="6">
    <source>
        <dbReference type="Proteomes" id="UP001497623"/>
    </source>
</evidence>
<gene>
    <name evidence="5" type="ORF">MNOR_LOCUS7695</name>
</gene>
<feature type="coiled-coil region" evidence="2">
    <location>
        <begin position="726"/>
        <end position="753"/>
    </location>
</feature>
<feature type="region of interest" description="Disordered" evidence="3">
    <location>
        <begin position="760"/>
        <end position="783"/>
    </location>
</feature>
<dbReference type="Pfam" id="PF00620">
    <property type="entry name" value="RhoGAP"/>
    <property type="match status" value="1"/>
</dbReference>
<dbReference type="PANTHER" id="PTHR12783">
    <property type="entry name" value="RALA BINDING PROTEIN 1 RALBP1"/>
    <property type="match status" value="1"/>
</dbReference>
<dbReference type="GO" id="GO:0031267">
    <property type="term" value="F:small GTPase binding"/>
    <property type="evidence" value="ECO:0007669"/>
    <property type="project" value="InterPro"/>
</dbReference>
<feature type="compositionally biased region" description="Acidic residues" evidence="3">
    <location>
        <begin position="764"/>
        <end position="781"/>
    </location>
</feature>
<feature type="compositionally biased region" description="Basic and acidic residues" evidence="3">
    <location>
        <begin position="39"/>
        <end position="57"/>
    </location>
</feature>
<feature type="region of interest" description="Disordered" evidence="3">
    <location>
        <begin position="444"/>
        <end position="528"/>
    </location>
</feature>
<dbReference type="Proteomes" id="UP001497623">
    <property type="component" value="Unassembled WGS sequence"/>
</dbReference>
<dbReference type="InterPro" id="IPR039767">
    <property type="entry name" value="RALBP1"/>
</dbReference>
<feature type="compositionally biased region" description="Basic residues" evidence="3">
    <location>
        <begin position="82"/>
        <end position="92"/>
    </location>
</feature>
<reference evidence="5 6" key="1">
    <citation type="submission" date="2024-05" db="EMBL/GenBank/DDBJ databases">
        <authorList>
            <person name="Wallberg A."/>
        </authorList>
    </citation>
    <scope>NUCLEOTIDE SEQUENCE [LARGE SCALE GENOMIC DNA]</scope>
</reference>
<feature type="compositionally biased region" description="Basic and acidic residues" evidence="3">
    <location>
        <begin position="93"/>
        <end position="149"/>
    </location>
</feature>
<protein>
    <recommendedName>
        <fullName evidence="4">Rho-GAP domain-containing protein</fullName>
    </recommendedName>
</protein>
<evidence type="ECO:0000259" key="4">
    <source>
        <dbReference type="PROSITE" id="PS50238"/>
    </source>
</evidence>
<dbReference type="InterPro" id="IPR000198">
    <property type="entry name" value="RhoGAP_dom"/>
</dbReference>
<feature type="non-terminal residue" evidence="5">
    <location>
        <position position="834"/>
    </location>
</feature>
<accession>A0AAV2Q6N6</accession>
<dbReference type="Gene3D" id="1.20.58.90">
    <property type="match status" value="1"/>
</dbReference>
<dbReference type="PANTHER" id="PTHR12783:SF5">
    <property type="entry name" value="RALA-BINDING PROTEIN 1"/>
    <property type="match status" value="1"/>
</dbReference>
<dbReference type="PROSITE" id="PS50238">
    <property type="entry name" value="RHOGAP"/>
    <property type="match status" value="1"/>
</dbReference>
<evidence type="ECO:0000256" key="3">
    <source>
        <dbReference type="SAM" id="MobiDB-lite"/>
    </source>
</evidence>
<comment type="caution">
    <text evidence="5">The sequence shown here is derived from an EMBL/GenBank/DDBJ whole genome shotgun (WGS) entry which is preliminary data.</text>
</comment>
<dbReference type="AlphaFoldDB" id="A0AAV2Q6N6"/>
<dbReference type="Gene3D" id="1.10.555.10">
    <property type="entry name" value="Rho GTPase activation protein"/>
    <property type="match status" value="1"/>
</dbReference>
<name>A0AAV2Q6N6_MEGNR</name>
<feature type="compositionally biased region" description="Basic and acidic residues" evidence="3">
    <location>
        <begin position="492"/>
        <end position="512"/>
    </location>
</feature>
<evidence type="ECO:0000256" key="2">
    <source>
        <dbReference type="SAM" id="Coils"/>
    </source>
</evidence>
<keyword evidence="1" id="KW-0343">GTPase activation</keyword>
<keyword evidence="2" id="KW-0175">Coiled coil</keyword>
<feature type="region of interest" description="Disordered" evidence="3">
    <location>
        <begin position="540"/>
        <end position="625"/>
    </location>
</feature>